<dbReference type="EMBL" id="OCTY01000002">
    <property type="protein sequence ID" value="SOJ53973.1"/>
    <property type="molecule type" value="Genomic_DNA"/>
</dbReference>
<evidence type="ECO:0000313" key="3">
    <source>
        <dbReference type="Proteomes" id="UP000554965"/>
    </source>
</evidence>
<evidence type="ECO:0000313" key="2">
    <source>
        <dbReference type="EMBL" id="SOJ53973.1"/>
    </source>
</evidence>
<dbReference type="EC" id="3.1.1.3" evidence="2"/>
<sequence length="260" mass="26116">MSFVSVVPDIMARTVDELDRLGSALSAANAAAAAATTGMAPAAADEVSAAIATLLNAQAQEYQSLSAQAATYHSQFVKLLNAGAGSYMSTELANAHAAASSEITQFYGDGPLGMLLSAQMEYIELPLDLAGPVVTSTAALGQSGNTFVNAVLAGNPDAAMAALHDAGPNAGNAFLYGRNTVSVPLPSNISGVSVALNIPFGGVLAPLQPMTVTVTFAGAFADVAPVTVPFPVEVGGIVTELQADGPSVALALLLLPLFLL</sequence>
<dbReference type="GO" id="GO:0004806">
    <property type="term" value="F:triacylglycerol lipase activity"/>
    <property type="evidence" value="ECO:0007669"/>
    <property type="project" value="UniProtKB-EC"/>
</dbReference>
<reference evidence="2 3" key="1">
    <citation type="submission" date="2017-10" db="EMBL/GenBank/DDBJ databases">
        <authorList>
            <consortium name="Urmite Genomes"/>
        </authorList>
    </citation>
    <scope>NUCLEOTIDE SEQUENCE [LARGE SCALE GENOMIC DNA]</scope>
    <source>
        <strain evidence="2 3">FB-527</strain>
    </source>
</reference>
<dbReference type="InterPro" id="IPR038332">
    <property type="entry name" value="PPE_sf"/>
</dbReference>
<comment type="caution">
    <text evidence="2">The sequence shown here is derived from an EMBL/GenBank/DDBJ whole genome shotgun (WGS) entry which is preliminary data.</text>
</comment>
<dbReference type="Gene3D" id="1.10.287.850">
    <property type="entry name" value="HP0062-like domain"/>
    <property type="match status" value="1"/>
</dbReference>
<gene>
    <name evidence="2" type="primary">lipY_3</name>
    <name evidence="2" type="ORF">MSIMFB_01472</name>
</gene>
<organism evidence="2 3">
    <name type="scientific">Mycobacterium simulans</name>
    <dbReference type="NCBI Taxonomy" id="627089"/>
    <lineage>
        <taxon>Bacteria</taxon>
        <taxon>Bacillati</taxon>
        <taxon>Actinomycetota</taxon>
        <taxon>Actinomycetes</taxon>
        <taxon>Mycobacteriales</taxon>
        <taxon>Mycobacteriaceae</taxon>
        <taxon>Mycobacterium</taxon>
    </lineage>
</organism>
<dbReference type="AlphaFoldDB" id="A0A7Z7N9M8"/>
<dbReference type="RefSeq" id="WP_186242104.1">
    <property type="nucleotide sequence ID" value="NZ_OCTY01000002.1"/>
</dbReference>
<keyword evidence="2" id="KW-0378">Hydrolase</keyword>
<dbReference type="SUPFAM" id="SSF140459">
    <property type="entry name" value="PE/PPE dimer-like"/>
    <property type="match status" value="1"/>
</dbReference>
<name>A0A7Z7N9M8_9MYCO</name>
<evidence type="ECO:0000259" key="1">
    <source>
        <dbReference type="Pfam" id="PF00934"/>
    </source>
</evidence>
<dbReference type="Proteomes" id="UP000554965">
    <property type="component" value="Unassembled WGS sequence"/>
</dbReference>
<proteinExistence type="predicted"/>
<protein>
    <submittedName>
        <fullName evidence="2">Triacylglycerol lipase</fullName>
        <ecNumber evidence="2">3.1.1.3</ecNumber>
    </submittedName>
</protein>
<accession>A0A7Z7N9M8</accession>
<feature type="domain" description="PE" evidence="1">
    <location>
        <begin position="4"/>
        <end position="94"/>
    </location>
</feature>
<dbReference type="InterPro" id="IPR000084">
    <property type="entry name" value="PE-PGRS_N"/>
</dbReference>
<keyword evidence="3" id="KW-1185">Reference proteome</keyword>
<dbReference type="Pfam" id="PF00934">
    <property type="entry name" value="PE"/>
    <property type="match status" value="1"/>
</dbReference>